<keyword evidence="6" id="KW-0539">Nucleus</keyword>
<evidence type="ECO:0000313" key="9">
    <source>
        <dbReference type="EMBL" id="KAK1409177.1"/>
    </source>
</evidence>
<dbReference type="SMART" id="SM00353">
    <property type="entry name" value="HLH"/>
    <property type="match status" value="1"/>
</dbReference>
<evidence type="ECO:0000256" key="1">
    <source>
        <dbReference type="ARBA" id="ARBA00004123"/>
    </source>
</evidence>
<dbReference type="Gene3D" id="4.10.280.10">
    <property type="entry name" value="Helix-loop-helix DNA-binding domain"/>
    <property type="match status" value="1"/>
</dbReference>
<name>A0AAD8JR96_TARER</name>
<organism evidence="9 10">
    <name type="scientific">Tagetes erecta</name>
    <name type="common">African marigold</name>
    <dbReference type="NCBI Taxonomy" id="13708"/>
    <lineage>
        <taxon>Eukaryota</taxon>
        <taxon>Viridiplantae</taxon>
        <taxon>Streptophyta</taxon>
        <taxon>Embryophyta</taxon>
        <taxon>Tracheophyta</taxon>
        <taxon>Spermatophyta</taxon>
        <taxon>Magnoliopsida</taxon>
        <taxon>eudicotyledons</taxon>
        <taxon>Gunneridae</taxon>
        <taxon>Pentapetalae</taxon>
        <taxon>asterids</taxon>
        <taxon>campanulids</taxon>
        <taxon>Asterales</taxon>
        <taxon>Asteraceae</taxon>
        <taxon>Asteroideae</taxon>
        <taxon>Heliantheae alliance</taxon>
        <taxon>Tageteae</taxon>
        <taxon>Tagetes</taxon>
    </lineage>
</organism>
<dbReference type="FunFam" id="4.10.280.10:FF:000085">
    <property type="entry name" value="Transcription factor bHLH126"/>
    <property type="match status" value="1"/>
</dbReference>
<dbReference type="GO" id="GO:0046983">
    <property type="term" value="F:protein dimerization activity"/>
    <property type="evidence" value="ECO:0007669"/>
    <property type="project" value="InterPro"/>
</dbReference>
<reference evidence="9" key="1">
    <citation type="journal article" date="2023" name="bioRxiv">
        <title>Improved chromosome-level genome assembly for marigold (Tagetes erecta).</title>
        <authorList>
            <person name="Jiang F."/>
            <person name="Yuan L."/>
            <person name="Wang S."/>
            <person name="Wang H."/>
            <person name="Xu D."/>
            <person name="Wang A."/>
            <person name="Fan W."/>
        </authorList>
    </citation>
    <scope>NUCLEOTIDE SEQUENCE</scope>
    <source>
        <strain evidence="9">WSJ</strain>
        <tissue evidence="9">Leaf</tissue>
    </source>
</reference>
<keyword evidence="10" id="KW-1185">Reference proteome</keyword>
<accession>A0AAD8JR96</accession>
<dbReference type="Proteomes" id="UP001229421">
    <property type="component" value="Unassembled WGS sequence"/>
</dbReference>
<dbReference type="GO" id="GO:0090575">
    <property type="term" value="C:RNA polymerase II transcription regulator complex"/>
    <property type="evidence" value="ECO:0007669"/>
    <property type="project" value="TreeGrafter"/>
</dbReference>
<dbReference type="PROSITE" id="PS50888">
    <property type="entry name" value="BHLH"/>
    <property type="match status" value="1"/>
</dbReference>
<dbReference type="CDD" id="cd18914">
    <property type="entry name" value="bHLH_AtORG2_like"/>
    <property type="match status" value="1"/>
</dbReference>
<sequence length="256" mass="28979">MFSFQQTNDLVFDYHVPSLISFQQPAKNQQDLVVELHDHVITMEDNTNKARKLHGDHSPSSKPNSELGLQEDHIGKDEHTQKKLVHREIERQRRRDMAKLYASLRGLLPLEFVKGKRSTSDHMHEAVNYIKHMQENIKVLSVKRDRLKKLVEAGAPIPRTNNTNKASINSLLPNTVSITSCNGGVQILVNSYSIEDGFPLSRVLNAISDEGCNIVSCTCTKVNQRLIHSIQSEVDDTVLMDISMLQQRLSVVANDY</sequence>
<dbReference type="EMBL" id="JAUHHV010000010">
    <property type="protein sequence ID" value="KAK1409177.1"/>
    <property type="molecule type" value="Genomic_DNA"/>
</dbReference>
<evidence type="ECO:0000256" key="4">
    <source>
        <dbReference type="ARBA" id="ARBA00023125"/>
    </source>
</evidence>
<protein>
    <recommendedName>
        <fullName evidence="8">BHLH domain-containing protein</fullName>
    </recommendedName>
</protein>
<evidence type="ECO:0000256" key="7">
    <source>
        <dbReference type="SAM" id="MobiDB-lite"/>
    </source>
</evidence>
<dbReference type="PANTHER" id="PTHR13935:SF166">
    <property type="entry name" value="ACHAETE-SCUTE TRANSCRIPTION FACTOR-RELATED PROTEIN-RELATED"/>
    <property type="match status" value="1"/>
</dbReference>
<dbReference type="InterPro" id="IPR015660">
    <property type="entry name" value="MASH1/Ascl1a-like"/>
</dbReference>
<evidence type="ECO:0000313" key="10">
    <source>
        <dbReference type="Proteomes" id="UP001229421"/>
    </source>
</evidence>
<dbReference type="Pfam" id="PF00010">
    <property type="entry name" value="HLH"/>
    <property type="match status" value="1"/>
</dbReference>
<feature type="compositionally biased region" description="Basic and acidic residues" evidence="7">
    <location>
        <begin position="49"/>
        <end position="59"/>
    </location>
</feature>
<keyword evidence="5" id="KW-0804">Transcription</keyword>
<dbReference type="InterPro" id="IPR036638">
    <property type="entry name" value="HLH_DNA-bd_sf"/>
</dbReference>
<dbReference type="GO" id="GO:0000981">
    <property type="term" value="F:DNA-binding transcription factor activity, RNA polymerase II-specific"/>
    <property type="evidence" value="ECO:0007669"/>
    <property type="project" value="TreeGrafter"/>
</dbReference>
<keyword evidence="4" id="KW-0238">DNA-binding</keyword>
<feature type="domain" description="BHLH" evidence="8">
    <location>
        <begin position="81"/>
        <end position="133"/>
    </location>
</feature>
<feature type="compositionally biased region" description="Basic and acidic residues" evidence="7">
    <location>
        <begin position="70"/>
        <end position="82"/>
    </location>
</feature>
<comment type="subcellular location">
    <subcellularLocation>
        <location evidence="1">Nucleus</location>
    </subcellularLocation>
</comment>
<proteinExistence type="predicted"/>
<evidence type="ECO:0000256" key="3">
    <source>
        <dbReference type="ARBA" id="ARBA00023015"/>
    </source>
</evidence>
<dbReference type="InterPro" id="IPR011598">
    <property type="entry name" value="bHLH_dom"/>
</dbReference>
<dbReference type="GO" id="GO:0000977">
    <property type="term" value="F:RNA polymerase II transcription regulatory region sequence-specific DNA binding"/>
    <property type="evidence" value="ECO:0007669"/>
    <property type="project" value="TreeGrafter"/>
</dbReference>
<feature type="region of interest" description="Disordered" evidence="7">
    <location>
        <begin position="49"/>
        <end position="82"/>
    </location>
</feature>
<evidence type="ECO:0000256" key="5">
    <source>
        <dbReference type="ARBA" id="ARBA00023163"/>
    </source>
</evidence>
<gene>
    <name evidence="9" type="ORF">QVD17_35702</name>
</gene>
<evidence type="ECO:0000259" key="8">
    <source>
        <dbReference type="PROSITE" id="PS50888"/>
    </source>
</evidence>
<comment type="caution">
    <text evidence="9">The sequence shown here is derived from an EMBL/GenBank/DDBJ whole genome shotgun (WGS) entry which is preliminary data.</text>
</comment>
<evidence type="ECO:0000256" key="2">
    <source>
        <dbReference type="ARBA" id="ARBA00011738"/>
    </source>
</evidence>
<dbReference type="SUPFAM" id="SSF47459">
    <property type="entry name" value="HLH, helix-loop-helix DNA-binding domain"/>
    <property type="match status" value="1"/>
</dbReference>
<evidence type="ECO:0000256" key="6">
    <source>
        <dbReference type="ARBA" id="ARBA00023242"/>
    </source>
</evidence>
<keyword evidence="3" id="KW-0805">Transcription regulation</keyword>
<comment type="subunit">
    <text evidence="2">Homodimer.</text>
</comment>
<dbReference type="PANTHER" id="PTHR13935">
    <property type="entry name" value="ACHAETE-SCUTE TRANSCRIPTION FACTOR-RELATED"/>
    <property type="match status" value="1"/>
</dbReference>
<dbReference type="AlphaFoldDB" id="A0AAD8JR96"/>